<proteinExistence type="predicted"/>
<dbReference type="PANTHER" id="PTHR37984:SF5">
    <property type="entry name" value="PROTEIN NYNRIN-LIKE"/>
    <property type="match status" value="1"/>
</dbReference>
<dbReference type="Proteomes" id="UP000075809">
    <property type="component" value="Unassembled WGS sequence"/>
</dbReference>
<dbReference type="PANTHER" id="PTHR37984">
    <property type="entry name" value="PROTEIN CBG26694"/>
    <property type="match status" value="1"/>
</dbReference>
<dbReference type="EMBL" id="KQ982171">
    <property type="protein sequence ID" value="KYQ59433.1"/>
    <property type="molecule type" value="Genomic_DNA"/>
</dbReference>
<keyword evidence="3" id="KW-0540">Nuclease</keyword>
<sequence length="245" mass="27898">MNRIDCNLGEFYYEGEANGEPCIFKIDTGSDISIINENFIKYNGPERKIVNRNIKYPTGEQVLFKYEIALEDDCILGVNFLKLLNLQNIFDLIFRNPTETANDLKCSRMKDVATVNIPAALNTAALFKESCQYLSDSEKEDFGSFLSEFRVFSNDIIAGNCKLGEHVINVKDSSPIKQVPRRVPIQRREEVNKIIKEMKDQGVIEESNSPWSSLVVLVIKKDGTTILCGLSKSERNYNKRFISFT</sequence>
<evidence type="ECO:0000256" key="4">
    <source>
        <dbReference type="ARBA" id="ARBA00022759"/>
    </source>
</evidence>
<dbReference type="Gene3D" id="3.10.10.10">
    <property type="entry name" value="HIV Type 1 Reverse Transcriptase, subunit A, domain 1"/>
    <property type="match status" value="1"/>
</dbReference>
<dbReference type="SUPFAM" id="SSF50630">
    <property type="entry name" value="Acid proteases"/>
    <property type="match status" value="1"/>
</dbReference>
<evidence type="ECO:0000256" key="1">
    <source>
        <dbReference type="ARBA" id="ARBA00022679"/>
    </source>
</evidence>
<keyword evidence="1" id="KW-0808">Transferase</keyword>
<protein>
    <recommendedName>
        <fullName evidence="7">Peptidase A2 domain-containing protein</fullName>
    </recommendedName>
</protein>
<dbReference type="GO" id="GO:0071897">
    <property type="term" value="P:DNA biosynthetic process"/>
    <property type="evidence" value="ECO:0007669"/>
    <property type="project" value="UniProtKB-ARBA"/>
</dbReference>
<name>A0A151XGB3_9HYME</name>
<evidence type="ECO:0000256" key="3">
    <source>
        <dbReference type="ARBA" id="ARBA00022722"/>
    </source>
</evidence>
<dbReference type="InterPro" id="IPR021109">
    <property type="entry name" value="Peptidase_aspartic_dom_sf"/>
</dbReference>
<dbReference type="GO" id="GO:0004519">
    <property type="term" value="F:endonuclease activity"/>
    <property type="evidence" value="ECO:0007669"/>
    <property type="project" value="UniProtKB-KW"/>
</dbReference>
<reference evidence="5 6" key="1">
    <citation type="submission" date="2015-09" db="EMBL/GenBank/DDBJ databases">
        <title>Trachymyrmex zeteki WGS genome.</title>
        <authorList>
            <person name="Nygaard S."/>
            <person name="Hu H."/>
            <person name="Boomsma J."/>
            <person name="Zhang G."/>
        </authorList>
    </citation>
    <scope>NUCLEOTIDE SEQUENCE [LARGE SCALE GENOMIC DNA]</scope>
    <source>
        <strain evidence="5">Tzet28-1</strain>
        <tissue evidence="5">Whole body</tissue>
    </source>
</reference>
<keyword evidence="4" id="KW-0255">Endonuclease</keyword>
<dbReference type="SUPFAM" id="SSF56672">
    <property type="entry name" value="DNA/RNA polymerases"/>
    <property type="match status" value="1"/>
</dbReference>
<keyword evidence="2" id="KW-0548">Nucleotidyltransferase</keyword>
<organism evidence="5 6">
    <name type="scientific">Mycetomoellerius zeteki</name>
    <dbReference type="NCBI Taxonomy" id="64791"/>
    <lineage>
        <taxon>Eukaryota</taxon>
        <taxon>Metazoa</taxon>
        <taxon>Ecdysozoa</taxon>
        <taxon>Arthropoda</taxon>
        <taxon>Hexapoda</taxon>
        <taxon>Insecta</taxon>
        <taxon>Pterygota</taxon>
        <taxon>Neoptera</taxon>
        <taxon>Endopterygota</taxon>
        <taxon>Hymenoptera</taxon>
        <taxon>Apocrita</taxon>
        <taxon>Aculeata</taxon>
        <taxon>Formicoidea</taxon>
        <taxon>Formicidae</taxon>
        <taxon>Myrmicinae</taxon>
        <taxon>Mycetomoellerius</taxon>
    </lineage>
</organism>
<dbReference type="STRING" id="64791.A0A151XGB3"/>
<dbReference type="AlphaFoldDB" id="A0A151XGB3"/>
<evidence type="ECO:0008006" key="7">
    <source>
        <dbReference type="Google" id="ProtNLM"/>
    </source>
</evidence>
<dbReference type="InterPro" id="IPR050951">
    <property type="entry name" value="Retrovirus_Pol_polyprotein"/>
</dbReference>
<evidence type="ECO:0000313" key="6">
    <source>
        <dbReference type="Proteomes" id="UP000075809"/>
    </source>
</evidence>
<dbReference type="InterPro" id="IPR043502">
    <property type="entry name" value="DNA/RNA_pol_sf"/>
</dbReference>
<evidence type="ECO:0000256" key="2">
    <source>
        <dbReference type="ARBA" id="ARBA00022695"/>
    </source>
</evidence>
<keyword evidence="6" id="KW-1185">Reference proteome</keyword>
<evidence type="ECO:0000313" key="5">
    <source>
        <dbReference type="EMBL" id="KYQ59433.1"/>
    </source>
</evidence>
<keyword evidence="4" id="KW-0378">Hydrolase</keyword>
<accession>A0A151XGB3</accession>
<gene>
    <name evidence="5" type="ORF">ALC60_01549</name>
</gene>
<dbReference type="GO" id="GO:0016779">
    <property type="term" value="F:nucleotidyltransferase activity"/>
    <property type="evidence" value="ECO:0007669"/>
    <property type="project" value="UniProtKB-KW"/>
</dbReference>